<reference evidence="3 4" key="1">
    <citation type="journal article" date="2012" name="Proc. Natl. Acad. Sci. U.S.A.">
        <title>Comparative genomics of Ceriporiopsis subvermispora and Phanerochaete chrysosporium provide insight into selective ligninolysis.</title>
        <authorList>
            <person name="Fernandez-Fueyo E."/>
            <person name="Ruiz-Duenas F.J."/>
            <person name="Ferreira P."/>
            <person name="Floudas D."/>
            <person name="Hibbett D.S."/>
            <person name="Canessa P."/>
            <person name="Larrondo L.F."/>
            <person name="James T.Y."/>
            <person name="Seelenfreund D."/>
            <person name="Lobos S."/>
            <person name="Polanco R."/>
            <person name="Tello M."/>
            <person name="Honda Y."/>
            <person name="Watanabe T."/>
            <person name="Watanabe T."/>
            <person name="Ryu J.S."/>
            <person name="Kubicek C.P."/>
            <person name="Schmoll M."/>
            <person name="Gaskell J."/>
            <person name="Hammel K.E."/>
            <person name="St John F.J."/>
            <person name="Vanden Wymelenberg A."/>
            <person name="Sabat G."/>
            <person name="Splinter BonDurant S."/>
            <person name="Syed K."/>
            <person name="Yadav J.S."/>
            <person name="Doddapaneni H."/>
            <person name="Subramanian V."/>
            <person name="Lavin J.L."/>
            <person name="Oguiza J.A."/>
            <person name="Perez G."/>
            <person name="Pisabarro A.G."/>
            <person name="Ramirez L."/>
            <person name="Santoyo F."/>
            <person name="Master E."/>
            <person name="Coutinho P.M."/>
            <person name="Henrissat B."/>
            <person name="Lombard V."/>
            <person name="Magnuson J.K."/>
            <person name="Kuees U."/>
            <person name="Hori C."/>
            <person name="Igarashi K."/>
            <person name="Samejima M."/>
            <person name="Held B.W."/>
            <person name="Barry K.W."/>
            <person name="LaButti K.M."/>
            <person name="Lapidus A."/>
            <person name="Lindquist E.A."/>
            <person name="Lucas S.M."/>
            <person name="Riley R."/>
            <person name="Salamov A.A."/>
            <person name="Hoffmeister D."/>
            <person name="Schwenk D."/>
            <person name="Hadar Y."/>
            <person name="Yarden O."/>
            <person name="de Vries R.P."/>
            <person name="Wiebenga A."/>
            <person name="Stenlid J."/>
            <person name="Eastwood D."/>
            <person name="Grigoriev I.V."/>
            <person name="Berka R.M."/>
            <person name="Blanchette R.A."/>
            <person name="Kersten P."/>
            <person name="Martinez A.T."/>
            <person name="Vicuna R."/>
            <person name="Cullen D."/>
        </authorList>
    </citation>
    <scope>NUCLEOTIDE SEQUENCE [LARGE SCALE GENOMIC DNA]</scope>
    <source>
        <strain evidence="3 4">B</strain>
    </source>
</reference>
<gene>
    <name evidence="3" type="ORF">CERSUDRAFT_118268</name>
</gene>
<dbReference type="Pfam" id="PF10021">
    <property type="entry name" value="PARG_cat_microb"/>
    <property type="match status" value="1"/>
</dbReference>
<dbReference type="NCBIfam" id="TIGR02452">
    <property type="entry name" value="TIGR02452 family protein"/>
    <property type="match status" value="1"/>
</dbReference>
<evidence type="ECO:0000256" key="1">
    <source>
        <dbReference type="SAM" id="MobiDB-lite"/>
    </source>
</evidence>
<evidence type="ECO:0000313" key="4">
    <source>
        <dbReference type="Proteomes" id="UP000016930"/>
    </source>
</evidence>
<keyword evidence="4" id="KW-1185">Reference proteome</keyword>
<organism evidence="3 4">
    <name type="scientific">Ceriporiopsis subvermispora (strain B)</name>
    <name type="common">White-rot fungus</name>
    <name type="synonym">Gelatoporia subvermispora</name>
    <dbReference type="NCBI Taxonomy" id="914234"/>
    <lineage>
        <taxon>Eukaryota</taxon>
        <taxon>Fungi</taxon>
        <taxon>Dikarya</taxon>
        <taxon>Basidiomycota</taxon>
        <taxon>Agaricomycotina</taxon>
        <taxon>Agaricomycetes</taxon>
        <taxon>Polyporales</taxon>
        <taxon>Gelatoporiaceae</taxon>
        <taxon>Gelatoporia</taxon>
    </lineage>
</organism>
<dbReference type="InterPro" id="IPR012664">
    <property type="entry name" value="CHP02452"/>
</dbReference>
<name>M2R4U0_CERS8</name>
<protein>
    <recommendedName>
        <fullName evidence="2">Microbial-type PARG catalytic domain-containing protein</fullName>
    </recommendedName>
</protein>
<dbReference type="InterPro" id="IPR043472">
    <property type="entry name" value="Macro_dom-like"/>
</dbReference>
<evidence type="ECO:0000259" key="2">
    <source>
        <dbReference type="Pfam" id="PF10021"/>
    </source>
</evidence>
<dbReference type="Gene3D" id="3.40.220.10">
    <property type="entry name" value="Leucine Aminopeptidase, subunit E, domain 1"/>
    <property type="match status" value="1"/>
</dbReference>
<dbReference type="InterPro" id="IPR019261">
    <property type="entry name" value="PARG_cat_microbial"/>
</dbReference>
<evidence type="ECO:0000313" key="3">
    <source>
        <dbReference type="EMBL" id="EMD33227.1"/>
    </source>
</evidence>
<dbReference type="AlphaFoldDB" id="M2R4U0"/>
<dbReference type="OrthoDB" id="9985428at2759"/>
<dbReference type="PIRSF" id="PIRSF014899">
    <property type="entry name" value="UCP014899"/>
    <property type="match status" value="1"/>
</dbReference>
<accession>M2R4U0</accession>
<dbReference type="SUPFAM" id="SSF52949">
    <property type="entry name" value="Macro domain-like"/>
    <property type="match status" value="1"/>
</dbReference>
<dbReference type="STRING" id="914234.M2R4U0"/>
<dbReference type="PANTHER" id="PTHR35596:SF1">
    <property type="entry name" value="MICROBIAL-TYPE PARG CATALYTIC DOMAIN-CONTAINING PROTEIN"/>
    <property type="match status" value="1"/>
</dbReference>
<feature type="compositionally biased region" description="Basic and acidic residues" evidence="1">
    <location>
        <begin position="10"/>
        <end position="20"/>
    </location>
</feature>
<dbReference type="HOGENOM" id="CLU_024412_4_0_1"/>
<dbReference type="PANTHER" id="PTHR35596">
    <property type="entry name" value="DUF2263 DOMAIN-CONTAINING PROTEIN"/>
    <property type="match status" value="1"/>
</dbReference>
<dbReference type="EMBL" id="KB445807">
    <property type="protein sequence ID" value="EMD33227.1"/>
    <property type="molecule type" value="Genomic_DNA"/>
</dbReference>
<sequence length="306" mass="34244">MAPKGSAPRSEARERHKRIGEETFEAIRHGSYTLDDSDQVYDLSTRTNYCKRNTEYYPPDSVLSSWNASPSSPTPTAWEQPRISILEISTLEGARLLAATHHHDASPNAVPTIGILNFASATKPGGGVLSGAQAQEESIARSSTLYPSLMTPTAQEFYILHKRNNKGGYYSHAMVYSPRVTIFRNDNGTFAEPLDADVLTSPAVNAGAVKQTLHYRVSPALQEQNIEKTMMERMARILYLFERHQVRYLVLGSFGTGVFKNKVDVIAKTWETLLKGRFAKSFEHVMFAVLGRETFEEFEKGFTLRS</sequence>
<feature type="region of interest" description="Disordered" evidence="1">
    <location>
        <begin position="1"/>
        <end position="20"/>
    </location>
</feature>
<proteinExistence type="predicted"/>
<dbReference type="Proteomes" id="UP000016930">
    <property type="component" value="Unassembled WGS sequence"/>
</dbReference>
<feature type="domain" description="Microbial-type PARG catalytic" evidence="2">
    <location>
        <begin position="21"/>
        <end position="185"/>
    </location>
</feature>